<gene>
    <name evidence="1" type="ORF">MKI86_21655</name>
</gene>
<keyword evidence="2" id="KW-1185">Reference proteome</keyword>
<geneLocation type="plasmid" evidence="1">
    <name>unnamed</name>
</geneLocation>
<accession>A0ABT0CT69</accession>
<evidence type="ECO:0000313" key="2">
    <source>
        <dbReference type="Proteomes" id="UP001201844"/>
    </source>
</evidence>
<reference evidence="1 2" key="1">
    <citation type="submission" date="2022-02" db="EMBL/GenBank/DDBJ databases">
        <title>Shinella B3.7 sp. nov., isolated from Sediment (Zhairuo Island).</title>
        <authorList>
            <person name="Chen G."/>
        </authorList>
    </citation>
    <scope>NUCLEOTIDE SEQUENCE [LARGE SCALE GENOMIC DNA]</scope>
    <source>
        <strain evidence="1 2">B3.7</strain>
        <plasmid evidence="1">unnamed</plasmid>
    </source>
</reference>
<dbReference type="Proteomes" id="UP001201844">
    <property type="component" value="Unassembled WGS sequence"/>
</dbReference>
<name>A0ABT0CT69_9HYPH</name>
<dbReference type="RefSeq" id="WP_241605226.1">
    <property type="nucleotide sequence ID" value="NZ_JAKVIN010000010.1"/>
</dbReference>
<dbReference type="EMBL" id="JAKVIN010000010">
    <property type="protein sequence ID" value="MCJ8151752.1"/>
    <property type="molecule type" value="Genomic_DNA"/>
</dbReference>
<proteinExistence type="predicted"/>
<protein>
    <submittedName>
        <fullName evidence="1">Uncharacterized protein</fullName>
    </submittedName>
</protein>
<comment type="caution">
    <text evidence="1">The sequence shown here is derived from an EMBL/GenBank/DDBJ whole genome shotgun (WGS) entry which is preliminary data.</text>
</comment>
<organism evidence="1 2">
    <name type="scientific">Shinella sedimenti</name>
    <dbReference type="NCBI Taxonomy" id="2919913"/>
    <lineage>
        <taxon>Bacteria</taxon>
        <taxon>Pseudomonadati</taxon>
        <taxon>Pseudomonadota</taxon>
        <taxon>Alphaproteobacteria</taxon>
        <taxon>Hyphomicrobiales</taxon>
        <taxon>Rhizobiaceae</taxon>
        <taxon>Shinella</taxon>
    </lineage>
</organism>
<evidence type="ECO:0000313" key="1">
    <source>
        <dbReference type="EMBL" id="MCJ8151752.1"/>
    </source>
</evidence>
<keyword evidence="1" id="KW-0614">Plasmid</keyword>
<sequence>MQIHETLAGVIHVAEASIIGARVEQIADRICSRMREYCISIRPTQSEMRLIFDDAHAIIRRADKSLIIRLEAADLAMLCGVQMILQMAILDIVSPSHETLVWRAPALFDVHEGSRR</sequence>